<accession>A0A7Y7QY84</accession>
<dbReference type="AlphaFoldDB" id="A0A7Y7QY84"/>
<comment type="caution">
    <text evidence="4">The sequence shown here is derived from an EMBL/GenBank/DDBJ whole genome shotgun (WGS) entry which is preliminary data.</text>
</comment>
<feature type="domain" description="Endonuclease/exonuclease/phosphatase" evidence="2">
    <location>
        <begin position="46"/>
        <end position="249"/>
    </location>
</feature>
<protein>
    <submittedName>
        <fullName evidence="3 4">Endonuclease/exonuclease/phosphatase</fullName>
    </submittedName>
</protein>
<keyword evidence="4" id="KW-0378">Hydrolase</keyword>
<organism evidence="4 5">
    <name type="scientific">Sphingomonas sanguinis</name>
    <dbReference type="NCBI Taxonomy" id="33051"/>
    <lineage>
        <taxon>Bacteria</taxon>
        <taxon>Pseudomonadati</taxon>
        <taxon>Pseudomonadota</taxon>
        <taxon>Alphaproteobacteria</taxon>
        <taxon>Sphingomonadales</taxon>
        <taxon>Sphingomonadaceae</taxon>
        <taxon>Sphingomonas</taxon>
    </lineage>
</organism>
<dbReference type="GO" id="GO:0004767">
    <property type="term" value="F:sphingomyelin phosphodiesterase activity"/>
    <property type="evidence" value="ECO:0007669"/>
    <property type="project" value="InterPro"/>
</dbReference>
<reference evidence="5 6" key="1">
    <citation type="submission" date="2020-05" db="EMBL/GenBank/DDBJ databases">
        <title>Draft Genome Sequences of Sphingomonas sp. Isolated from the International Space Station.</title>
        <authorList>
            <person name="Bijlani S."/>
            <person name="Singh N.K."/>
            <person name="Mason C.E."/>
            <person name="Wang C.C."/>
            <person name="Venkateswaran K."/>
        </authorList>
    </citation>
    <scope>NUCLEOTIDE SEQUENCE [LARGE SCALE GENOMIC DNA]</scope>
    <source>
        <strain evidence="3 6">IIF7SW-B5</strain>
        <strain evidence="4">ISS-IIF7SWP</strain>
    </source>
</reference>
<dbReference type="InterPro" id="IPR005135">
    <property type="entry name" value="Endo/exonuclease/phosphatase"/>
</dbReference>
<dbReference type="InterPro" id="IPR038772">
    <property type="entry name" value="Sph/SMPD2-like"/>
</dbReference>
<dbReference type="Pfam" id="PF03372">
    <property type="entry name" value="Exo_endo_phos"/>
    <property type="match status" value="1"/>
</dbReference>
<name>A0A7Y7QY84_9SPHN</name>
<dbReference type="GO" id="GO:0004519">
    <property type="term" value="F:endonuclease activity"/>
    <property type="evidence" value="ECO:0007669"/>
    <property type="project" value="UniProtKB-KW"/>
</dbReference>
<gene>
    <name evidence="3" type="ORF">HKX05_00850</name>
    <name evidence="4" type="ORF">HLV41_17390</name>
</gene>
<evidence type="ECO:0000313" key="5">
    <source>
        <dbReference type="Proteomes" id="UP000531581"/>
    </source>
</evidence>
<dbReference type="SUPFAM" id="SSF56219">
    <property type="entry name" value="DNase I-like"/>
    <property type="match status" value="1"/>
</dbReference>
<evidence type="ECO:0000256" key="1">
    <source>
        <dbReference type="SAM" id="SignalP"/>
    </source>
</evidence>
<feature type="chain" id="PRO_5030738080" evidence="1">
    <location>
        <begin position="20"/>
        <end position="350"/>
    </location>
</feature>
<dbReference type="GO" id="GO:0004527">
    <property type="term" value="F:exonuclease activity"/>
    <property type="evidence" value="ECO:0007669"/>
    <property type="project" value="UniProtKB-KW"/>
</dbReference>
<dbReference type="Proteomes" id="UP000531581">
    <property type="component" value="Unassembled WGS sequence"/>
</dbReference>
<proteinExistence type="predicted"/>
<evidence type="ECO:0000259" key="2">
    <source>
        <dbReference type="Pfam" id="PF03372"/>
    </source>
</evidence>
<keyword evidence="4" id="KW-0540">Nuclease</keyword>
<keyword evidence="4" id="KW-0269">Exonuclease</keyword>
<keyword evidence="4" id="KW-0255">Endonuclease</keyword>
<dbReference type="PANTHER" id="PTHR16320:SF23">
    <property type="entry name" value="SPHINGOMYELINASE C 1"/>
    <property type="match status" value="1"/>
</dbReference>
<dbReference type="PANTHER" id="PTHR16320">
    <property type="entry name" value="SPHINGOMYELINASE FAMILY MEMBER"/>
    <property type="match status" value="1"/>
</dbReference>
<dbReference type="Gene3D" id="3.60.10.10">
    <property type="entry name" value="Endonuclease/exonuclease/phosphatase"/>
    <property type="match status" value="1"/>
</dbReference>
<keyword evidence="6" id="KW-1185">Reference proteome</keyword>
<dbReference type="Proteomes" id="UP000557656">
    <property type="component" value="Unassembled WGS sequence"/>
</dbReference>
<dbReference type="EMBL" id="JABYQV010000019">
    <property type="protein sequence ID" value="NVP32813.1"/>
    <property type="molecule type" value="Genomic_DNA"/>
</dbReference>
<dbReference type="RefSeq" id="WP_170172109.1">
    <property type="nucleotide sequence ID" value="NZ_JABEOV010000004.1"/>
</dbReference>
<evidence type="ECO:0000313" key="4">
    <source>
        <dbReference type="EMBL" id="NVP32813.1"/>
    </source>
</evidence>
<evidence type="ECO:0000313" key="6">
    <source>
        <dbReference type="Proteomes" id="UP000557656"/>
    </source>
</evidence>
<keyword evidence="1" id="KW-0732">Signal</keyword>
<evidence type="ECO:0000313" key="3">
    <source>
        <dbReference type="EMBL" id="NNG51900.1"/>
    </source>
</evidence>
<sequence>MIGRLGAAALVITAAVALAGAAGGRASPAARIPSRAPRIAHGVSLLTYNVKGLPWPVAGGRVAALQSIAATLRSMHLRGDAPEIAVVQEAFTEGAREMIRASGYRYAALGPGTDSTTEGRPSTDERVFAAAARWSVGETEGKFVGSGLAIMSDYPILRVRSMTFPHYDCAGYDCLAAKGAMIATIATPDAPGGIDVLTTHLNSRGASGVPAERADAAWKRQFASLTAFIARMHDARRPLIVAGDLNVGPVPARQVPVLAAVRRWTAQPVVRDALRQVAATGGALDRDARWSLHRARDWQLHFDGADMALDAVRITTPFGRDASGSMLSDHVGYVATYRLRPITRSVTPTA</sequence>
<feature type="signal peptide" evidence="1">
    <location>
        <begin position="1"/>
        <end position="19"/>
    </location>
</feature>
<dbReference type="InterPro" id="IPR036691">
    <property type="entry name" value="Endo/exonu/phosph_ase_sf"/>
</dbReference>
<dbReference type="EMBL" id="JABEOV010000004">
    <property type="protein sequence ID" value="NNG51900.1"/>
    <property type="molecule type" value="Genomic_DNA"/>
</dbReference>